<proteinExistence type="predicted"/>
<dbReference type="InterPro" id="IPR025136">
    <property type="entry name" value="MAP3K_TRAF-bd"/>
</dbReference>
<keyword evidence="2" id="KW-0808">Transferase</keyword>
<evidence type="ECO:0000313" key="8">
    <source>
        <dbReference type="Proteomes" id="UP000242450"/>
    </source>
</evidence>
<evidence type="ECO:0000256" key="2">
    <source>
        <dbReference type="ARBA" id="ARBA00022679"/>
    </source>
</evidence>
<dbReference type="PANTHER" id="PTHR11584">
    <property type="entry name" value="SERINE/THREONINE PROTEIN KINASE"/>
    <property type="match status" value="1"/>
</dbReference>
<feature type="non-terminal residue" evidence="7">
    <location>
        <position position="177"/>
    </location>
</feature>
<keyword evidence="5" id="KW-0067">ATP-binding</keyword>
<dbReference type="Proteomes" id="UP000242450">
    <property type="component" value="Chromosome X"/>
</dbReference>
<dbReference type="AlphaFoldDB" id="A0A212C0Y2"/>
<sequence>MSDISRQPSLFYHLGVRESFDMANNVILYHDTDADTALSLKASSGNYYFIPYIVTPCADYFCCESDAQRRASEYMQPNWDTLLGPLAYYKETLLNDIRRAREKYQGDELAKELARIKLRMDNTEVLTSDIVINLLLSYRDIQDYDAMVKLVETLEMLPTCDLADQHNIKFHYAFALN</sequence>
<gene>
    <name evidence="7" type="ORF">Celaphus_00010096</name>
</gene>
<dbReference type="OrthoDB" id="9805636at2759"/>
<feature type="domain" description="MAP3K TRAFs-binding" evidence="6">
    <location>
        <begin position="10"/>
        <end position="177"/>
    </location>
</feature>
<dbReference type="Pfam" id="PF13281">
    <property type="entry name" value="MAP3K_TRAF_bd"/>
    <property type="match status" value="1"/>
</dbReference>
<organism evidence="7 8">
    <name type="scientific">Cervus elaphus hippelaphus</name>
    <name type="common">European red deer</name>
    <dbReference type="NCBI Taxonomy" id="46360"/>
    <lineage>
        <taxon>Eukaryota</taxon>
        <taxon>Metazoa</taxon>
        <taxon>Chordata</taxon>
        <taxon>Craniata</taxon>
        <taxon>Vertebrata</taxon>
        <taxon>Euteleostomi</taxon>
        <taxon>Mammalia</taxon>
        <taxon>Eutheria</taxon>
        <taxon>Laurasiatheria</taxon>
        <taxon>Artiodactyla</taxon>
        <taxon>Ruminantia</taxon>
        <taxon>Pecora</taxon>
        <taxon>Cervidae</taxon>
        <taxon>Cervinae</taxon>
        <taxon>Cervus</taxon>
    </lineage>
</organism>
<keyword evidence="3" id="KW-0547">Nucleotide-binding</keyword>
<protein>
    <recommendedName>
        <fullName evidence="6">MAP3K TRAFs-binding domain-containing protein</fullName>
    </recommendedName>
</protein>
<evidence type="ECO:0000256" key="3">
    <source>
        <dbReference type="ARBA" id="ARBA00022741"/>
    </source>
</evidence>
<keyword evidence="1" id="KW-0723">Serine/threonine-protein kinase</keyword>
<reference evidence="7 8" key="1">
    <citation type="journal article" date="2018" name="Mol. Genet. Genomics">
        <title>The red deer Cervus elaphus genome CerEla1.0: sequencing, annotating, genes, and chromosomes.</title>
        <authorList>
            <person name="Bana N.A."/>
            <person name="Nyiri A."/>
            <person name="Nagy J."/>
            <person name="Frank K."/>
            <person name="Nagy T."/>
            <person name="Steger V."/>
            <person name="Schiller M."/>
            <person name="Lakatos P."/>
            <person name="Sugar L."/>
            <person name="Horn P."/>
            <person name="Barta E."/>
            <person name="Orosz L."/>
        </authorList>
    </citation>
    <scope>NUCLEOTIDE SEQUENCE [LARGE SCALE GENOMIC DNA]</scope>
    <source>
        <strain evidence="7">Hungarian</strain>
    </source>
</reference>
<evidence type="ECO:0000259" key="6">
    <source>
        <dbReference type="Pfam" id="PF13281"/>
    </source>
</evidence>
<dbReference type="GO" id="GO:0005524">
    <property type="term" value="F:ATP binding"/>
    <property type="evidence" value="ECO:0007669"/>
    <property type="project" value="UniProtKB-KW"/>
</dbReference>
<accession>A0A212C0Y2</accession>
<dbReference type="GO" id="GO:0033554">
    <property type="term" value="P:cellular response to stress"/>
    <property type="evidence" value="ECO:0007669"/>
    <property type="project" value="TreeGrafter"/>
</dbReference>
<dbReference type="PANTHER" id="PTHR11584:SF363">
    <property type="entry name" value="MITOGEN-ACTIVATED PROTEIN KINASE KINASE KINASE 15"/>
    <property type="match status" value="1"/>
</dbReference>
<evidence type="ECO:0000256" key="5">
    <source>
        <dbReference type="ARBA" id="ARBA00022840"/>
    </source>
</evidence>
<comment type="caution">
    <text evidence="7">The sequence shown here is derived from an EMBL/GenBank/DDBJ whole genome shotgun (WGS) entry which is preliminary data.</text>
</comment>
<name>A0A212C0Y2_CEREH</name>
<dbReference type="EMBL" id="MKHE01000034">
    <property type="protein sequence ID" value="OWJ99531.1"/>
    <property type="molecule type" value="Genomic_DNA"/>
</dbReference>
<keyword evidence="8" id="KW-1185">Reference proteome</keyword>
<evidence type="ECO:0000313" key="7">
    <source>
        <dbReference type="EMBL" id="OWJ99531.1"/>
    </source>
</evidence>
<evidence type="ECO:0000256" key="1">
    <source>
        <dbReference type="ARBA" id="ARBA00022527"/>
    </source>
</evidence>
<keyword evidence="4" id="KW-0418">Kinase</keyword>
<evidence type="ECO:0000256" key="4">
    <source>
        <dbReference type="ARBA" id="ARBA00022777"/>
    </source>
</evidence>
<dbReference type="GO" id="GO:0004709">
    <property type="term" value="F:MAP kinase kinase kinase activity"/>
    <property type="evidence" value="ECO:0007669"/>
    <property type="project" value="TreeGrafter"/>
</dbReference>